<dbReference type="EMBL" id="JAAMPJ010000015">
    <property type="protein sequence ID" value="NGY65352.1"/>
    <property type="molecule type" value="Genomic_DNA"/>
</dbReference>
<comment type="caution">
    <text evidence="1">The sequence shown here is derived from an EMBL/GenBank/DDBJ whole genome shotgun (WGS) entry which is preliminary data.</text>
</comment>
<proteinExistence type="predicted"/>
<reference evidence="1 2" key="1">
    <citation type="submission" date="2020-03" db="EMBL/GenBank/DDBJ databases">
        <title>Isolation and identification of active actinomycetes.</title>
        <authorList>
            <person name="Sun X."/>
        </authorList>
    </citation>
    <scope>NUCLEOTIDE SEQUENCE [LARGE SCALE GENOMIC DNA]</scope>
    <source>
        <strain evidence="1 2">NEAU-D13</strain>
    </source>
</reference>
<dbReference type="Proteomes" id="UP000481360">
    <property type="component" value="Unassembled WGS sequence"/>
</dbReference>
<accession>A0A7C9VX51</accession>
<protein>
    <submittedName>
        <fullName evidence="1">Uncharacterized protein</fullName>
    </submittedName>
</protein>
<evidence type="ECO:0000313" key="1">
    <source>
        <dbReference type="EMBL" id="NGY65352.1"/>
    </source>
</evidence>
<keyword evidence="2" id="KW-1185">Reference proteome</keyword>
<dbReference type="RefSeq" id="WP_166054147.1">
    <property type="nucleotide sequence ID" value="NZ_JAAMPJ010000015.1"/>
</dbReference>
<gene>
    <name evidence="1" type="ORF">G7043_41310</name>
</gene>
<name>A0A7C9VX51_9PSEU</name>
<dbReference type="AlphaFoldDB" id="A0A7C9VX51"/>
<sequence length="506" mass="55917">MTGWISPTQCGELVDALLDRELRHVPDEPPTLRHDGPPQPADLDVATWRLLAAQHRVIRARKLLDDPRIGVDLTALVRGFDALADKAEDVWEVVREANSAEIAVDRGDTPEKISAAVHHHRAAVVDAELPPLSSPAPDASTWTVRYDDHGGFVATVTSGRDASGPYRGWGYAPTPQSAIATITGFMAHRPPIVVLDPPAPSPVRMVEPSSRADTSLEGQRVADLLLHRGPAYQEHLEACRRAAHVLRGVDIGAHLEERARLLNDTTPQLEHAHILCEAPEAANKDHRGYFDTTLWVPTRLVVSTACPTWGDFQGHRQYMLRQIAQGLADAADLDAFTTELFTDQINLTHTPAWAGPVYQVSANGNHRVHVARMLELPWLATTVTYEKPPPAWQSWAIYGVESDWARTGWNEKWAQRRHDLIEGLIRRGVIDGEFDDTPELFNQTLHCTRLPAPWLIRAPELATAANAYYETLYPGALAMLGIPADVGTDAHAWTRWLTSARGTALI</sequence>
<organism evidence="1 2">
    <name type="scientific">Lentzea alba</name>
    <dbReference type="NCBI Taxonomy" id="2714351"/>
    <lineage>
        <taxon>Bacteria</taxon>
        <taxon>Bacillati</taxon>
        <taxon>Actinomycetota</taxon>
        <taxon>Actinomycetes</taxon>
        <taxon>Pseudonocardiales</taxon>
        <taxon>Pseudonocardiaceae</taxon>
        <taxon>Lentzea</taxon>
    </lineage>
</organism>
<evidence type="ECO:0000313" key="2">
    <source>
        <dbReference type="Proteomes" id="UP000481360"/>
    </source>
</evidence>